<dbReference type="OrthoDB" id="9811174at2"/>
<dbReference type="GO" id="GO:0003700">
    <property type="term" value="F:DNA-binding transcription factor activity"/>
    <property type="evidence" value="ECO:0007669"/>
    <property type="project" value="InterPro"/>
</dbReference>
<dbReference type="InterPro" id="IPR000551">
    <property type="entry name" value="MerR-type_HTH_dom"/>
</dbReference>
<dbReference type="PANTHER" id="PTHR30204">
    <property type="entry name" value="REDOX-CYCLING DRUG-SENSING TRANSCRIPTIONAL ACTIVATOR SOXR"/>
    <property type="match status" value="1"/>
</dbReference>
<dbReference type="PROSITE" id="PS50937">
    <property type="entry name" value="HTH_MERR_2"/>
    <property type="match status" value="1"/>
</dbReference>
<accession>A0A0S3KAR9</accession>
<dbReference type="InterPro" id="IPR009061">
    <property type="entry name" value="DNA-bd_dom_put_sf"/>
</dbReference>
<evidence type="ECO:0000313" key="3">
    <source>
        <dbReference type="EMBL" id="ALS01342.1"/>
    </source>
</evidence>
<dbReference type="GO" id="GO:0003677">
    <property type="term" value="F:DNA binding"/>
    <property type="evidence" value="ECO:0007669"/>
    <property type="project" value="UniProtKB-KW"/>
</dbReference>
<evidence type="ECO:0000313" key="5">
    <source>
        <dbReference type="Proteomes" id="UP000065511"/>
    </source>
</evidence>
<dbReference type="PRINTS" id="PR00040">
    <property type="entry name" value="HTHMERR"/>
</dbReference>
<dbReference type="PANTHER" id="PTHR30204:SF98">
    <property type="entry name" value="HTH-TYPE TRANSCRIPTIONAL REGULATOR ADHR"/>
    <property type="match status" value="1"/>
</dbReference>
<name>A0A0S3KAR9_9ENTE</name>
<dbReference type="RefSeq" id="WP_071878788.1">
    <property type="nucleotide sequence ID" value="NZ_JXLC01000025.1"/>
</dbReference>
<dbReference type="Gene3D" id="1.10.1660.10">
    <property type="match status" value="1"/>
</dbReference>
<protein>
    <recommendedName>
        <fullName evidence="2">HTH merR-type domain-containing protein</fullName>
    </recommendedName>
</protein>
<keyword evidence="5" id="KW-1185">Reference proteome</keyword>
<dbReference type="AlphaFoldDB" id="A0A0S3KAR9"/>
<reference evidence="3 5" key="2">
    <citation type="submission" date="2015-12" db="EMBL/GenBank/DDBJ databases">
        <authorList>
            <person name="Lauer A."/>
            <person name="Humrighouse B."/>
            <person name="Loparev V."/>
            <person name="Shewmaker P.L."/>
            <person name="Whitney A.M."/>
            <person name="McLaughlin R.W."/>
        </authorList>
    </citation>
    <scope>NUCLEOTIDE SEQUENCE [LARGE SCALE GENOMIC DNA]</scope>
    <source>
        <strain evidence="3 5">LMG 23085</strain>
    </source>
</reference>
<organism evidence="4 6">
    <name type="scientific">Enterococcus silesiacus</name>
    <dbReference type="NCBI Taxonomy" id="332949"/>
    <lineage>
        <taxon>Bacteria</taxon>
        <taxon>Bacillati</taxon>
        <taxon>Bacillota</taxon>
        <taxon>Bacilli</taxon>
        <taxon>Lactobacillales</taxon>
        <taxon>Enterococcaceae</taxon>
        <taxon>Enterococcus</taxon>
    </lineage>
</organism>
<keyword evidence="1" id="KW-0238">DNA-binding</keyword>
<dbReference type="SMART" id="SM00422">
    <property type="entry name" value="HTH_MERR"/>
    <property type="match status" value="1"/>
</dbReference>
<dbReference type="Proteomes" id="UP000183039">
    <property type="component" value="Unassembled WGS sequence"/>
</dbReference>
<gene>
    <name evidence="3" type="ORF">ATZ33_08160</name>
    <name evidence="4" type="ORF">RV15_GL001799</name>
</gene>
<proteinExistence type="predicted"/>
<feature type="domain" description="HTH merR-type" evidence="2">
    <location>
        <begin position="1"/>
        <end position="69"/>
    </location>
</feature>
<dbReference type="Proteomes" id="UP000065511">
    <property type="component" value="Chromosome"/>
</dbReference>
<dbReference type="Pfam" id="PF13411">
    <property type="entry name" value="MerR_1"/>
    <property type="match status" value="1"/>
</dbReference>
<dbReference type="EMBL" id="CP013614">
    <property type="protein sequence ID" value="ALS01342.1"/>
    <property type="molecule type" value="Genomic_DNA"/>
</dbReference>
<dbReference type="SUPFAM" id="SSF46955">
    <property type="entry name" value="Putative DNA-binding domain"/>
    <property type="match status" value="1"/>
</dbReference>
<reference evidence="4 6" key="1">
    <citation type="submission" date="2014-12" db="EMBL/GenBank/DDBJ databases">
        <title>Draft genome sequences of 29 type strains of Enterococci.</title>
        <authorList>
            <person name="Zhong Z."/>
            <person name="Sun Z."/>
            <person name="Liu W."/>
            <person name="Zhang W."/>
            <person name="Zhang H."/>
        </authorList>
    </citation>
    <scope>NUCLEOTIDE SEQUENCE [LARGE SCALE GENOMIC DNA]</scope>
    <source>
        <strain evidence="4 6">DSM 22801</strain>
    </source>
</reference>
<evidence type="ECO:0000313" key="4">
    <source>
        <dbReference type="EMBL" id="OJG88614.1"/>
    </source>
</evidence>
<evidence type="ECO:0000256" key="1">
    <source>
        <dbReference type="ARBA" id="ARBA00023125"/>
    </source>
</evidence>
<dbReference type="CDD" id="cd01109">
    <property type="entry name" value="HTH_YyaN"/>
    <property type="match status" value="1"/>
</dbReference>
<dbReference type="KEGG" id="ess:ATZ33_08160"/>
<evidence type="ECO:0000313" key="6">
    <source>
        <dbReference type="Proteomes" id="UP000183039"/>
    </source>
</evidence>
<evidence type="ECO:0000259" key="2">
    <source>
        <dbReference type="PROSITE" id="PS50937"/>
    </source>
</evidence>
<dbReference type="EMBL" id="JXLC01000025">
    <property type="protein sequence ID" value="OJG88614.1"/>
    <property type="molecule type" value="Genomic_DNA"/>
</dbReference>
<dbReference type="InterPro" id="IPR047057">
    <property type="entry name" value="MerR_fam"/>
</dbReference>
<sequence>MTIKEMAALTGVSADTLRYYERIGVIPAVTRTIHGVRDYNEVDLEWIQSILRLKASGMTLEMIIEYVRLANQGDSTIEARKILLEEEQERITAKIEELQGRLTTINYKIDEYYDELLPKTTAMIKKMNHEVENDTEI</sequence>